<evidence type="ECO:0000313" key="2">
    <source>
        <dbReference type="EMBL" id="KRG58827.1"/>
    </source>
</evidence>
<dbReference type="EMBL" id="LDJG01000007">
    <property type="protein sequence ID" value="KRG58827.1"/>
    <property type="molecule type" value="Genomic_DNA"/>
</dbReference>
<proteinExistence type="predicted"/>
<dbReference type="Pfam" id="PF00144">
    <property type="entry name" value="Beta-lactamase"/>
    <property type="match status" value="1"/>
</dbReference>
<evidence type="ECO:0000313" key="3">
    <source>
        <dbReference type="Proteomes" id="UP000050902"/>
    </source>
</evidence>
<feature type="domain" description="Beta-lactamase-related" evidence="1">
    <location>
        <begin position="5"/>
        <end position="344"/>
    </location>
</feature>
<dbReference type="Proteomes" id="UP000050902">
    <property type="component" value="Unassembled WGS sequence"/>
</dbReference>
<dbReference type="SUPFAM" id="SSF56601">
    <property type="entry name" value="beta-lactamase/transpeptidase-like"/>
    <property type="match status" value="1"/>
</dbReference>
<name>A0ABR5NLP8_9GAMM</name>
<gene>
    <name evidence="2" type="ORF">ABB22_06220</name>
</gene>
<protein>
    <recommendedName>
        <fullName evidence="1">Beta-lactamase-related domain-containing protein</fullName>
    </recommendedName>
</protein>
<accession>A0ABR5NLP8</accession>
<dbReference type="InterPro" id="IPR001466">
    <property type="entry name" value="Beta-lactam-related"/>
</dbReference>
<sequence>MRAFGVPGVAIAVVERGELAWHRGFGVADVESGAAVDADSVFECASLSKPVFAYLVLQLVDAGVLQLDRALVDYHRPDFLAGDDPRLERISVRDVLRHGSGLPDWRAHPERDPLRTIAEPGQRVNYSGEAFFWLQRVVETVTGQSLDQLAQRRLFEPAGMRGSTYTWNAHAARHSVTGVPAPGAQPVVETFRAQWPLLQPLAEAQGKPLSAWTWDDAVRALPLAQAAAPEGMFVWPGDLLANAAASLRGPVQDYARFIAHVMRRETRQEWEIGEATRQAMLAPQLAVRPGWLDKGLGWNLERVDADARWFFHGGSNAGRYKTFAVGDPQRRRGLVVMTSGGGGTGVYQRIVRAATGRDMLAFDL</sequence>
<reference evidence="2 3" key="1">
    <citation type="submission" date="2015-05" db="EMBL/GenBank/DDBJ databases">
        <title>Genome sequencing and analysis of members of genus Stenotrophomonas.</title>
        <authorList>
            <person name="Patil P.P."/>
            <person name="Midha S."/>
            <person name="Patil P.B."/>
        </authorList>
    </citation>
    <scope>NUCLEOTIDE SEQUENCE [LARGE SCALE GENOMIC DNA]</scope>
    <source>
        <strain evidence="2 3">DSM 12575</strain>
    </source>
</reference>
<dbReference type="PANTHER" id="PTHR43283">
    <property type="entry name" value="BETA-LACTAMASE-RELATED"/>
    <property type="match status" value="1"/>
</dbReference>
<dbReference type="Gene3D" id="3.40.710.10">
    <property type="entry name" value="DD-peptidase/beta-lactamase superfamily"/>
    <property type="match status" value="1"/>
</dbReference>
<organism evidence="2 3">
    <name type="scientific">Stenotrophomonas nitritireducens</name>
    <dbReference type="NCBI Taxonomy" id="83617"/>
    <lineage>
        <taxon>Bacteria</taxon>
        <taxon>Pseudomonadati</taxon>
        <taxon>Pseudomonadota</taxon>
        <taxon>Gammaproteobacteria</taxon>
        <taxon>Lysobacterales</taxon>
        <taxon>Lysobacteraceae</taxon>
        <taxon>Stenotrophomonas</taxon>
    </lineage>
</organism>
<dbReference type="PANTHER" id="PTHR43283:SF18">
    <property type="match status" value="1"/>
</dbReference>
<keyword evidence="3" id="KW-1185">Reference proteome</keyword>
<dbReference type="InterPro" id="IPR012338">
    <property type="entry name" value="Beta-lactam/transpept-like"/>
</dbReference>
<dbReference type="InterPro" id="IPR050789">
    <property type="entry name" value="Diverse_Enzym_Activities"/>
</dbReference>
<comment type="caution">
    <text evidence="2">The sequence shown here is derived from an EMBL/GenBank/DDBJ whole genome shotgun (WGS) entry which is preliminary data.</text>
</comment>
<evidence type="ECO:0000259" key="1">
    <source>
        <dbReference type="Pfam" id="PF00144"/>
    </source>
</evidence>